<keyword evidence="2" id="KW-1185">Reference proteome</keyword>
<accession>A0AC61S7Y8</accession>
<evidence type="ECO:0000313" key="1">
    <source>
        <dbReference type="EMBL" id="THG54732.1"/>
    </source>
</evidence>
<dbReference type="EMBL" id="SSTG01000011">
    <property type="protein sequence ID" value="THG54732.1"/>
    <property type="molecule type" value="Genomic_DNA"/>
</dbReference>
<organism evidence="1 2">
    <name type="scientific">Muribaculum caecicola</name>
    <dbReference type="NCBI Taxonomy" id="3038144"/>
    <lineage>
        <taxon>Bacteria</taxon>
        <taxon>Pseudomonadati</taxon>
        <taxon>Bacteroidota</taxon>
        <taxon>Bacteroidia</taxon>
        <taxon>Bacteroidales</taxon>
        <taxon>Muribaculaceae</taxon>
        <taxon>Muribaculum</taxon>
    </lineage>
</organism>
<reference evidence="1" key="1">
    <citation type="submission" date="2019-04" db="EMBL/GenBank/DDBJ databases">
        <title>Microbes associate with the intestines of laboratory mice.</title>
        <authorList>
            <person name="Navarre W."/>
            <person name="Wong E."/>
            <person name="Huang K.C."/>
            <person name="Tropini C."/>
            <person name="Ng K."/>
            <person name="Yu B."/>
        </authorList>
    </citation>
    <scope>NUCLEOTIDE SEQUENCE</scope>
    <source>
        <strain evidence="1">NM86_A22</strain>
    </source>
</reference>
<dbReference type="Proteomes" id="UP000305401">
    <property type="component" value="Unassembled WGS sequence"/>
</dbReference>
<sequence>METEKVIIYQLLPRLFTNSCENPVTNGTIEQNGSGKMNQITSHVLRSIHQLGVTHIWYTGVIEHSQFTDYSAYGIRRDNPYVIKGKAGSPYAIKDYYDIDPDIAENVEMRREEFKQLVTRTHDAGMKVIIDFVPNHVSRQYNSDAKPQGIIDFGKNDNKDYFFDPNNNFYYMPNQLFAPSFPIGNGKDSYIEFPAKASGNDCFTAFPTQNDWYETVKLNYGVDYGNGSHHFHPIPKTWFQMLDILLYWTEMDVDGFRCDMAHMVPLEFWQWAIPNIKERHPQVIFIAEIYDVGLYRDFIKYGGFDYLYDKVNLYDTLRGIQCWNVSAARITNCWQTVEGIAHNMLNFLENHDEQRFGSPFYAGNPALVIPSLIVSSMINTGPMMIYAGQELGEQAIDAEGFSGADGRTTIFDYWSVPTIRRWYNNGKCDNSKLTDQEQWLRKKYETILNLCNLEKAIARGRFFDLMYVNYENPTLNPHKHYTFIRSCEDETLVIAVNFGSEKAEIDINIPEHAFEMLNLPQGTCTATELLSKEKAEKKLSPTKPFNTIIGPHNAVVWKIKHKNVTGTSKNL</sequence>
<gene>
    <name evidence="1" type="ORF">E5990_01950</name>
</gene>
<evidence type="ECO:0000313" key="2">
    <source>
        <dbReference type="Proteomes" id="UP000305401"/>
    </source>
</evidence>
<proteinExistence type="predicted"/>
<protein>
    <submittedName>
        <fullName evidence="1">Alpha-amylase</fullName>
    </submittedName>
</protein>
<comment type="caution">
    <text evidence="1">The sequence shown here is derived from an EMBL/GenBank/DDBJ whole genome shotgun (WGS) entry which is preliminary data.</text>
</comment>
<name>A0AC61S7Y8_9BACT</name>